<evidence type="ECO:0000313" key="6">
    <source>
        <dbReference type="Proteomes" id="UP000724149"/>
    </source>
</evidence>
<keyword evidence="1" id="KW-0813">Transport</keyword>
<protein>
    <submittedName>
        <fullName evidence="5">ABC transporter ATP-binding protein</fullName>
    </submittedName>
</protein>
<comment type="caution">
    <text evidence="5">The sequence shown here is derived from an EMBL/GenBank/DDBJ whole genome shotgun (WGS) entry which is preliminary data.</text>
</comment>
<evidence type="ECO:0000313" key="5">
    <source>
        <dbReference type="EMBL" id="MBM6922238.1"/>
    </source>
</evidence>
<keyword evidence="6" id="KW-1185">Reference proteome</keyword>
<dbReference type="SMART" id="SM00382">
    <property type="entry name" value="AAA"/>
    <property type="match status" value="1"/>
</dbReference>
<dbReference type="Pfam" id="PF00005">
    <property type="entry name" value="ABC_tran"/>
    <property type="match status" value="1"/>
</dbReference>
<dbReference type="InterPro" id="IPR027417">
    <property type="entry name" value="P-loop_NTPase"/>
</dbReference>
<keyword evidence="2" id="KW-0547">Nucleotide-binding</keyword>
<dbReference type="GO" id="GO:0005524">
    <property type="term" value="F:ATP binding"/>
    <property type="evidence" value="ECO:0007669"/>
    <property type="project" value="UniProtKB-KW"/>
</dbReference>
<evidence type="ECO:0000259" key="4">
    <source>
        <dbReference type="PROSITE" id="PS50893"/>
    </source>
</evidence>
<dbReference type="Gene3D" id="3.40.50.300">
    <property type="entry name" value="P-loop containing nucleotide triphosphate hydrolases"/>
    <property type="match status" value="1"/>
</dbReference>
<dbReference type="SUPFAM" id="SSF52540">
    <property type="entry name" value="P-loop containing nucleoside triphosphate hydrolases"/>
    <property type="match status" value="1"/>
</dbReference>
<dbReference type="CDD" id="cd03255">
    <property type="entry name" value="ABC_MJ0796_LolCDE_FtsE"/>
    <property type="match status" value="1"/>
</dbReference>
<dbReference type="PANTHER" id="PTHR24220">
    <property type="entry name" value="IMPORT ATP-BINDING PROTEIN"/>
    <property type="match status" value="1"/>
</dbReference>
<dbReference type="InterPro" id="IPR003439">
    <property type="entry name" value="ABC_transporter-like_ATP-bd"/>
</dbReference>
<organism evidence="5 6">
    <name type="scientific">Hydrogenoanaerobacterium saccharovorans</name>
    <dbReference type="NCBI Taxonomy" id="474960"/>
    <lineage>
        <taxon>Bacteria</taxon>
        <taxon>Bacillati</taxon>
        <taxon>Bacillota</taxon>
        <taxon>Clostridia</taxon>
        <taxon>Eubacteriales</taxon>
        <taxon>Oscillospiraceae</taxon>
        <taxon>Hydrogenoanaerobacterium</taxon>
    </lineage>
</organism>
<dbReference type="InterPro" id="IPR017911">
    <property type="entry name" value="MacB-like_ATP-bd"/>
</dbReference>
<gene>
    <name evidence="5" type="ORF">H9X81_00830</name>
</gene>
<dbReference type="EMBL" id="JACSNR010000001">
    <property type="protein sequence ID" value="MBM6922238.1"/>
    <property type="molecule type" value="Genomic_DNA"/>
</dbReference>
<dbReference type="InterPro" id="IPR015854">
    <property type="entry name" value="ABC_transpr_LolD-like"/>
</dbReference>
<reference evidence="5 6" key="1">
    <citation type="journal article" date="2021" name="Sci. Rep.">
        <title>The distribution of antibiotic resistance genes in chicken gut microbiota commensals.</title>
        <authorList>
            <person name="Juricova H."/>
            <person name="Matiasovicova J."/>
            <person name="Kubasova T."/>
            <person name="Cejkova D."/>
            <person name="Rychlik I."/>
        </authorList>
    </citation>
    <scope>NUCLEOTIDE SEQUENCE [LARGE SCALE GENOMIC DNA]</scope>
    <source>
        <strain evidence="5 6">An564</strain>
    </source>
</reference>
<dbReference type="RefSeq" id="WP_204719238.1">
    <property type="nucleotide sequence ID" value="NZ_JACSNR010000001.1"/>
</dbReference>
<keyword evidence="3 5" id="KW-0067">ATP-binding</keyword>
<sequence>MIELKGIVREYRNGDVVTPALTGIDLCIGKGEFAAVMGASGSGKTTLLHIIGCMDAPTSGIYRLDGEHLERASEKRLSAIRGQKISFVFQHFALLEDCTAAENVALPLLRQRMSGAERRAKVLAALEQVGIAGLARRKPSQLSGGQKQRTAIARAIVCGADILLADEPTGALDSRTGAEIMGVFQELNRMGKTIVIITHDRQVASCANRLIEMQDGRIIHDEAI</sequence>
<evidence type="ECO:0000256" key="3">
    <source>
        <dbReference type="ARBA" id="ARBA00022840"/>
    </source>
</evidence>
<feature type="domain" description="ABC transporter" evidence="4">
    <location>
        <begin position="2"/>
        <end position="224"/>
    </location>
</feature>
<proteinExistence type="predicted"/>
<name>A0ABS2GJC0_9FIRM</name>
<evidence type="ECO:0000256" key="2">
    <source>
        <dbReference type="ARBA" id="ARBA00022741"/>
    </source>
</evidence>
<accession>A0ABS2GJC0</accession>
<dbReference type="PANTHER" id="PTHR24220:SF86">
    <property type="entry name" value="ABC TRANSPORTER ABCH.1"/>
    <property type="match status" value="1"/>
</dbReference>
<evidence type="ECO:0000256" key="1">
    <source>
        <dbReference type="ARBA" id="ARBA00022448"/>
    </source>
</evidence>
<dbReference type="PROSITE" id="PS50893">
    <property type="entry name" value="ABC_TRANSPORTER_2"/>
    <property type="match status" value="1"/>
</dbReference>
<dbReference type="InterPro" id="IPR003593">
    <property type="entry name" value="AAA+_ATPase"/>
</dbReference>
<dbReference type="Proteomes" id="UP000724149">
    <property type="component" value="Unassembled WGS sequence"/>
</dbReference>